<sequence>MKTQIDLSRYWYIFRGGIAAPFFSWFGIFVLVMIFYTLNASAQMLGDVVWQQAAFFATGWWTTVFGGAVNLGEATLTLMPLTVTGIAMYASYQSWRSRGVATWGDVFAAALSWPTVVAVIALTGQAAGDWWFGTIGAFVLAWLTATWSARSTLLASLPAWEYLVCARPYIRWFGFGLLGLVGAVALAFIVAKFGAIIEIHGYYLTGVVGSIGLFLLQVSYLPAFAVWFLSWLVGAGFSVGTGTNFSIFGVESGPLPAVPLFGALPAPGTNMVWIFVALIVVACGFGVVVSRKFAKDSRKTRLEHVRDAAIAVGVVTFGVSMVSFVAAGSIGPGRMAVTGPDPALTAGLTLLAIGLPFILGVFAAHKETVAFVKSRVKRSDDEGADNE</sequence>
<dbReference type="HOGENOM" id="CLU_033238_3_1_11"/>
<feature type="transmembrane region" description="Helical" evidence="1">
    <location>
        <begin position="169"/>
        <end position="190"/>
    </location>
</feature>
<feature type="transmembrane region" description="Helical" evidence="1">
    <location>
        <begin position="48"/>
        <end position="69"/>
    </location>
</feature>
<evidence type="ECO:0000313" key="2">
    <source>
        <dbReference type="EMBL" id="ADH92999.1"/>
    </source>
</evidence>
<organism evidence="2 3">
    <name type="scientific">Arcanobacterium haemolyticum (strain ATCC 9345 / DSM 20595 / CCM 5947 / CCUG 17215 / LMG 16163 / NBRC 15585 / NCTC 8452 / 11018)</name>
    <dbReference type="NCBI Taxonomy" id="644284"/>
    <lineage>
        <taxon>Bacteria</taxon>
        <taxon>Bacillati</taxon>
        <taxon>Actinomycetota</taxon>
        <taxon>Actinomycetes</taxon>
        <taxon>Actinomycetales</taxon>
        <taxon>Actinomycetaceae</taxon>
        <taxon>Arcanobacterium</taxon>
    </lineage>
</organism>
<dbReference type="Pfam" id="PF19877">
    <property type="entry name" value="DUF6350"/>
    <property type="match status" value="1"/>
</dbReference>
<dbReference type="InterPro" id="IPR045931">
    <property type="entry name" value="DUF6350"/>
</dbReference>
<keyword evidence="3" id="KW-1185">Reference proteome</keyword>
<dbReference type="AlphaFoldDB" id="D7BK19"/>
<accession>D7BK19</accession>
<feature type="transmembrane region" description="Helical" evidence="1">
    <location>
        <begin position="130"/>
        <end position="149"/>
    </location>
</feature>
<name>D7BK19_ARCHD</name>
<feature type="transmembrane region" description="Helical" evidence="1">
    <location>
        <begin position="271"/>
        <end position="289"/>
    </location>
</feature>
<dbReference type="KEGG" id="ahe:Arch_1294"/>
<feature type="transmembrane region" description="Helical" evidence="1">
    <location>
        <begin position="343"/>
        <end position="365"/>
    </location>
</feature>
<dbReference type="eggNOG" id="COG2311">
    <property type="taxonomic scope" value="Bacteria"/>
</dbReference>
<keyword evidence="1" id="KW-1133">Transmembrane helix</keyword>
<protein>
    <submittedName>
        <fullName evidence="2">Uncharacterized protein</fullName>
    </submittedName>
</protein>
<dbReference type="OrthoDB" id="3742900at2"/>
<proteinExistence type="predicted"/>
<gene>
    <name evidence="2" type="ordered locus">Arch_1294</name>
</gene>
<feature type="transmembrane region" description="Helical" evidence="1">
    <location>
        <begin position="101"/>
        <end position="123"/>
    </location>
</feature>
<dbReference type="Proteomes" id="UP000000376">
    <property type="component" value="Chromosome"/>
</dbReference>
<evidence type="ECO:0000313" key="3">
    <source>
        <dbReference type="Proteomes" id="UP000000376"/>
    </source>
</evidence>
<feature type="transmembrane region" description="Helical" evidence="1">
    <location>
        <begin position="12"/>
        <end position="36"/>
    </location>
</feature>
<reference evidence="2 3" key="1">
    <citation type="journal article" date="2010" name="Stand. Genomic Sci.">
        <title>Complete genome sequence of Arcanobacterium haemolyticum type strain (11018).</title>
        <authorList>
            <person name="Yasawong M."/>
            <person name="Teshima H."/>
            <person name="Lapidus A."/>
            <person name="Nolan M."/>
            <person name="Lucas S."/>
            <person name="Glavina Del Rio T."/>
            <person name="Tice H."/>
            <person name="Cheng J."/>
            <person name="Bruce D."/>
            <person name="Detter C."/>
            <person name="Tapia R."/>
            <person name="Han C."/>
            <person name="Goodwin L."/>
            <person name="Pitluck S."/>
            <person name="Liolios K."/>
            <person name="Ivanova N."/>
            <person name="Mavromatis K."/>
            <person name="Mikhailova N."/>
            <person name="Pati A."/>
            <person name="Chen A."/>
            <person name="Palaniappan K."/>
            <person name="Land M."/>
            <person name="Hauser L."/>
            <person name="Chang Y."/>
            <person name="Jeffries C."/>
            <person name="Rohde M."/>
            <person name="Sikorski J."/>
            <person name="Pukall R."/>
            <person name="Goker M."/>
            <person name="Woyke T."/>
            <person name="Bristow J."/>
            <person name="Eisen J."/>
            <person name="Markowitz V."/>
            <person name="Hugenholtz P."/>
            <person name="Kyrpides N."/>
            <person name="Klenk H."/>
        </authorList>
    </citation>
    <scope>NUCLEOTIDE SEQUENCE [LARGE SCALE GENOMIC DNA]</scope>
    <source>
        <strain evidence="3">ATCC 9345 / DSM 20595 / CCUG 17215 / LMG 16163 / NBRC 15585 / NCTC 8452 / 11018</strain>
    </source>
</reference>
<dbReference type="EMBL" id="CP002045">
    <property type="protein sequence ID" value="ADH92999.1"/>
    <property type="molecule type" value="Genomic_DNA"/>
</dbReference>
<dbReference type="RefSeq" id="WP_013170491.1">
    <property type="nucleotide sequence ID" value="NC_014218.1"/>
</dbReference>
<feature type="transmembrane region" description="Helical" evidence="1">
    <location>
        <begin position="309"/>
        <end position="331"/>
    </location>
</feature>
<keyword evidence="1" id="KW-0472">Membrane</keyword>
<keyword evidence="1" id="KW-0812">Transmembrane</keyword>
<feature type="transmembrane region" description="Helical" evidence="1">
    <location>
        <begin position="202"/>
        <end position="229"/>
    </location>
</feature>
<evidence type="ECO:0000256" key="1">
    <source>
        <dbReference type="SAM" id="Phobius"/>
    </source>
</evidence>
<dbReference type="STRING" id="644284.Arch_1294"/>